<dbReference type="AlphaFoldDB" id="A0A7I7WX10"/>
<dbReference type="EMBL" id="AP022608">
    <property type="protein sequence ID" value="BBZ21051.1"/>
    <property type="molecule type" value="Genomic_DNA"/>
</dbReference>
<proteinExistence type="predicted"/>
<accession>A0A7I7WX10</accession>
<reference evidence="1 2" key="1">
    <citation type="journal article" date="2019" name="Emerg. Microbes Infect.">
        <title>Comprehensive subspecies identification of 175 nontuberculous mycobacteria species based on 7547 genomic profiles.</title>
        <authorList>
            <person name="Matsumoto Y."/>
            <person name="Kinjo T."/>
            <person name="Motooka D."/>
            <person name="Nabeya D."/>
            <person name="Jung N."/>
            <person name="Uechi K."/>
            <person name="Horii T."/>
            <person name="Iida T."/>
            <person name="Fujita J."/>
            <person name="Nakamura S."/>
        </authorList>
    </citation>
    <scope>NUCLEOTIDE SEQUENCE [LARGE SCALE GENOMIC DNA]</scope>
    <source>
        <strain evidence="1 2">JCM 12688</strain>
    </source>
</reference>
<organism evidence="1 2">
    <name type="scientific">Mycolicibacterium gadium</name>
    <name type="common">Mycobacterium gadium</name>
    <dbReference type="NCBI Taxonomy" id="1794"/>
    <lineage>
        <taxon>Bacteria</taxon>
        <taxon>Bacillati</taxon>
        <taxon>Actinomycetota</taxon>
        <taxon>Actinomycetes</taxon>
        <taxon>Mycobacteriales</taxon>
        <taxon>Mycobacteriaceae</taxon>
        <taxon>Mycolicibacterium</taxon>
    </lineage>
</organism>
<sequence length="77" mass="9091">MFCHLLDETDHYFLDGVEVAPVLLRAFIRFAHDDVGIRSDLTVEVLETIDAWEDRWFRKLRRKLADDEDPDLFGRAV</sequence>
<evidence type="ECO:0000313" key="2">
    <source>
        <dbReference type="Proteomes" id="UP000466187"/>
    </source>
</evidence>
<gene>
    <name evidence="1" type="ORF">MGAD_53860</name>
</gene>
<dbReference type="Proteomes" id="UP000466187">
    <property type="component" value="Chromosome"/>
</dbReference>
<protein>
    <submittedName>
        <fullName evidence="1">Uncharacterized protein</fullName>
    </submittedName>
</protein>
<dbReference type="KEGG" id="mgad:MGAD_53860"/>
<name>A0A7I7WX10_MYCGU</name>
<evidence type="ECO:0000313" key="1">
    <source>
        <dbReference type="EMBL" id="BBZ21051.1"/>
    </source>
</evidence>